<dbReference type="InterPro" id="IPR011006">
    <property type="entry name" value="CheY-like_superfamily"/>
</dbReference>
<name>H1XUH8_CALAY</name>
<feature type="domain" description="Response regulatory" evidence="2">
    <location>
        <begin position="11"/>
        <end position="125"/>
    </location>
</feature>
<evidence type="ECO:0000313" key="5">
    <source>
        <dbReference type="Proteomes" id="UP000004671"/>
    </source>
</evidence>
<dbReference type="PROSITE" id="PS50110">
    <property type="entry name" value="RESPONSE_REGULATORY"/>
    <property type="match status" value="1"/>
</dbReference>
<dbReference type="AlphaFoldDB" id="H1XUH8"/>
<dbReference type="Proteomes" id="UP000183868">
    <property type="component" value="Chromosome"/>
</dbReference>
<reference evidence="4 5" key="1">
    <citation type="submission" date="2011-09" db="EMBL/GenBank/DDBJ databases">
        <title>The permanent draft genome of Caldithrix abyssi DSM 13497.</title>
        <authorList>
            <consortium name="US DOE Joint Genome Institute (JGI-PGF)"/>
            <person name="Lucas S."/>
            <person name="Han J."/>
            <person name="Lapidus A."/>
            <person name="Bruce D."/>
            <person name="Goodwin L."/>
            <person name="Pitluck S."/>
            <person name="Peters L."/>
            <person name="Kyrpides N."/>
            <person name="Mavromatis K."/>
            <person name="Ivanova N."/>
            <person name="Mikhailova N."/>
            <person name="Chertkov O."/>
            <person name="Detter J.C."/>
            <person name="Tapia R."/>
            <person name="Han C."/>
            <person name="Land M."/>
            <person name="Hauser L."/>
            <person name="Markowitz V."/>
            <person name="Cheng J.-F."/>
            <person name="Hugenholtz P."/>
            <person name="Woyke T."/>
            <person name="Wu D."/>
            <person name="Spring S."/>
            <person name="Brambilla E."/>
            <person name="Klenk H.-P."/>
            <person name="Eisen J.A."/>
        </authorList>
    </citation>
    <scope>NUCLEOTIDE SEQUENCE [LARGE SCALE GENOMIC DNA]</scope>
    <source>
        <strain evidence="4 5">DSM 13497</strain>
    </source>
</reference>
<evidence type="ECO:0000313" key="4">
    <source>
        <dbReference type="EMBL" id="EHO42804.1"/>
    </source>
</evidence>
<dbReference type="GO" id="GO:0000160">
    <property type="term" value="P:phosphorelay signal transduction system"/>
    <property type="evidence" value="ECO:0007669"/>
    <property type="project" value="InterPro"/>
</dbReference>
<dbReference type="EMBL" id="CP018099">
    <property type="protein sequence ID" value="APF18829.1"/>
    <property type="molecule type" value="Genomic_DNA"/>
</dbReference>
<reference evidence="3 6" key="2">
    <citation type="submission" date="2016-11" db="EMBL/GenBank/DDBJ databases">
        <title>Genomic analysis of Caldithrix abyssi and proposal of a novel bacterial phylum Caldithrichaeota.</title>
        <authorList>
            <person name="Kublanov I."/>
            <person name="Sigalova O."/>
            <person name="Gavrilov S."/>
            <person name="Lebedinsky A."/>
            <person name="Ivanova N."/>
            <person name="Daum C."/>
            <person name="Reddy T."/>
            <person name="Klenk H.P."/>
            <person name="Goker M."/>
            <person name="Reva O."/>
            <person name="Miroshnichenko M."/>
            <person name="Kyprides N."/>
            <person name="Woyke T."/>
            <person name="Gelfand M."/>
        </authorList>
    </citation>
    <scope>NUCLEOTIDE SEQUENCE [LARGE SCALE GENOMIC DNA]</scope>
    <source>
        <strain evidence="3 6">LF13</strain>
    </source>
</reference>
<evidence type="ECO:0000259" key="2">
    <source>
        <dbReference type="PROSITE" id="PS50110"/>
    </source>
</evidence>
<dbReference type="Proteomes" id="UP000004671">
    <property type="component" value="Chromosome"/>
</dbReference>
<dbReference type="RefSeq" id="WP_006930157.1">
    <property type="nucleotide sequence ID" value="NZ_CM001402.1"/>
</dbReference>
<dbReference type="EMBL" id="CM001402">
    <property type="protein sequence ID" value="EHO42804.1"/>
    <property type="molecule type" value="Genomic_DNA"/>
</dbReference>
<proteinExistence type="predicted"/>
<keyword evidence="5" id="KW-1185">Reference proteome</keyword>
<evidence type="ECO:0000313" key="3">
    <source>
        <dbReference type="EMBL" id="APF18829.1"/>
    </source>
</evidence>
<dbReference type="PaxDb" id="880073-Calab_3198"/>
<gene>
    <name evidence="3" type="ORF">Cabys_2080</name>
    <name evidence="4" type="ORF">Calab_3198</name>
</gene>
<dbReference type="STRING" id="880073.Cabys_2080"/>
<dbReference type="SUPFAM" id="SSF52172">
    <property type="entry name" value="CheY-like"/>
    <property type="match status" value="1"/>
</dbReference>
<evidence type="ECO:0000313" key="6">
    <source>
        <dbReference type="Proteomes" id="UP000183868"/>
    </source>
</evidence>
<dbReference type="KEGG" id="caby:Cabys_2080"/>
<dbReference type="HOGENOM" id="CLU_1861480_0_0_0"/>
<organism evidence="4 5">
    <name type="scientific">Caldithrix abyssi DSM 13497</name>
    <dbReference type="NCBI Taxonomy" id="880073"/>
    <lineage>
        <taxon>Bacteria</taxon>
        <taxon>Pseudomonadati</taxon>
        <taxon>Calditrichota</taxon>
        <taxon>Calditrichia</taxon>
        <taxon>Calditrichales</taxon>
        <taxon>Calditrichaceae</taxon>
        <taxon>Caldithrix</taxon>
    </lineage>
</organism>
<sequence length="137" mass="16361">MQNNGRLFRNNLLVIDPDHEFCKNVGMYLEDSFNVYIRDNVEYLDYTIILNRIDLVIVNVDNADENLLKELFNLKQQHQNVKIILMYTFIPDKPEIRRQLKKIADALITKPFDVELLKIKIECLLKGFRPQKQLDYF</sequence>
<dbReference type="Gene3D" id="3.40.50.2300">
    <property type="match status" value="1"/>
</dbReference>
<protein>
    <submittedName>
        <fullName evidence="3">Response regulator receiver domain-containing protein</fullName>
    </submittedName>
</protein>
<dbReference type="InParanoid" id="H1XUH8"/>
<comment type="caution">
    <text evidence="1">Lacks conserved residue(s) required for the propagation of feature annotation.</text>
</comment>
<dbReference type="InterPro" id="IPR001789">
    <property type="entry name" value="Sig_transdc_resp-reg_receiver"/>
</dbReference>
<evidence type="ECO:0000256" key="1">
    <source>
        <dbReference type="PROSITE-ProRule" id="PRU00169"/>
    </source>
</evidence>
<accession>H1XUH8</accession>